<evidence type="ECO:0000256" key="3">
    <source>
        <dbReference type="ARBA" id="ARBA00022842"/>
    </source>
</evidence>
<dbReference type="EMBL" id="AP025698">
    <property type="protein sequence ID" value="BDH79972.1"/>
    <property type="molecule type" value="Genomic_DNA"/>
</dbReference>
<keyword evidence="4" id="KW-1133">Transmembrane helix</keyword>
<dbReference type="InterPro" id="IPR023214">
    <property type="entry name" value="HAD_sf"/>
</dbReference>
<evidence type="ECO:0000256" key="2">
    <source>
        <dbReference type="ARBA" id="ARBA00022692"/>
    </source>
</evidence>
<accession>A0ABN6PCK2</accession>
<dbReference type="InterPro" id="IPR036412">
    <property type="entry name" value="HAD-like_sf"/>
</dbReference>
<reference evidence="6 7" key="1">
    <citation type="submission" date="2022-04" db="EMBL/GenBank/DDBJ databases">
        <title>Complete genome of Methanothermobacter tenebrarum strain RMAS.</title>
        <authorList>
            <person name="Nakamura K."/>
            <person name="Oshima K."/>
            <person name="Hattori M."/>
            <person name="Kamagata Y."/>
            <person name="Takamizawa K."/>
        </authorList>
    </citation>
    <scope>NUCLEOTIDE SEQUENCE [LARGE SCALE GENOMIC DNA]</scope>
    <source>
        <strain evidence="6 7">RMAS</strain>
    </source>
</reference>
<evidence type="ECO:0000313" key="6">
    <source>
        <dbReference type="EMBL" id="BDH79972.1"/>
    </source>
</evidence>
<keyword evidence="2" id="KW-0812">Transmembrane</keyword>
<dbReference type="Proteomes" id="UP000831817">
    <property type="component" value="Chromosome"/>
</dbReference>
<sequence length="161" mass="17845">MCSYELRDDLMEIDPQQLRKKLNHLASKGLRVLAFAFKEHSRETVDDNDLKEMVFLGFQGMIDPPRPEAREAIKKCKSAGIRIIMITGDHAKTAEAIAANLGIPVDKSLTGAEISSMDDDELKRAASRYNVYARVPPEGKYRITRVLQSLGNIVAVTGDGV</sequence>
<dbReference type="InterPro" id="IPR023299">
    <property type="entry name" value="ATPase_P-typ_cyto_dom_N"/>
</dbReference>
<name>A0ABN6PCK2_9EURY</name>
<evidence type="ECO:0000256" key="4">
    <source>
        <dbReference type="ARBA" id="ARBA00022989"/>
    </source>
</evidence>
<organism evidence="6 7">
    <name type="scientific">Methanothermobacter tenebrarum</name>
    <dbReference type="NCBI Taxonomy" id="680118"/>
    <lineage>
        <taxon>Archaea</taxon>
        <taxon>Methanobacteriati</taxon>
        <taxon>Methanobacteriota</taxon>
        <taxon>Methanomada group</taxon>
        <taxon>Methanobacteria</taxon>
        <taxon>Methanobacteriales</taxon>
        <taxon>Methanobacteriaceae</taxon>
        <taxon>Methanothermobacter</taxon>
    </lineage>
</organism>
<dbReference type="Pfam" id="PF00702">
    <property type="entry name" value="Hydrolase"/>
    <property type="match status" value="1"/>
</dbReference>
<proteinExistence type="predicted"/>
<comment type="subcellular location">
    <subcellularLocation>
        <location evidence="1">Membrane</location>
    </subcellularLocation>
</comment>
<evidence type="ECO:0008006" key="8">
    <source>
        <dbReference type="Google" id="ProtNLM"/>
    </source>
</evidence>
<keyword evidence="7" id="KW-1185">Reference proteome</keyword>
<evidence type="ECO:0000313" key="7">
    <source>
        <dbReference type="Proteomes" id="UP000831817"/>
    </source>
</evidence>
<dbReference type="PANTHER" id="PTHR24093">
    <property type="entry name" value="CATION TRANSPORTING ATPASE"/>
    <property type="match status" value="1"/>
</dbReference>
<dbReference type="PRINTS" id="PR00120">
    <property type="entry name" value="HATPASE"/>
</dbReference>
<dbReference type="PRINTS" id="PR00119">
    <property type="entry name" value="CATATPASE"/>
</dbReference>
<evidence type="ECO:0000256" key="1">
    <source>
        <dbReference type="ARBA" id="ARBA00004370"/>
    </source>
</evidence>
<dbReference type="PANTHER" id="PTHR24093:SF506">
    <property type="entry name" value="CATION-TRANSPORTING ATPASE PMA1"/>
    <property type="match status" value="1"/>
</dbReference>
<dbReference type="Gene3D" id="3.40.50.1000">
    <property type="entry name" value="HAD superfamily/HAD-like"/>
    <property type="match status" value="1"/>
</dbReference>
<keyword evidence="5" id="KW-0472">Membrane</keyword>
<keyword evidence="3" id="KW-0460">Magnesium</keyword>
<dbReference type="InterPro" id="IPR001757">
    <property type="entry name" value="P_typ_ATPase"/>
</dbReference>
<dbReference type="SUPFAM" id="SSF56784">
    <property type="entry name" value="HAD-like"/>
    <property type="match status" value="1"/>
</dbReference>
<protein>
    <recommendedName>
        <fullName evidence="8">HAD family hydrolase</fullName>
    </recommendedName>
</protein>
<gene>
    <name evidence="6" type="ORF">MTTB_13510</name>
</gene>
<evidence type="ECO:0000256" key="5">
    <source>
        <dbReference type="ARBA" id="ARBA00023136"/>
    </source>
</evidence>
<dbReference type="Gene3D" id="3.40.1110.10">
    <property type="entry name" value="Calcium-transporting ATPase, cytoplasmic domain N"/>
    <property type="match status" value="1"/>
</dbReference>
<dbReference type="RefSeq" id="WP_248564278.1">
    <property type="nucleotide sequence ID" value="NZ_AP025698.1"/>
</dbReference>
<dbReference type="SUPFAM" id="SSF81660">
    <property type="entry name" value="Metal cation-transporting ATPase, ATP-binding domain N"/>
    <property type="match status" value="1"/>
</dbReference>
<dbReference type="GeneID" id="71965881"/>